<dbReference type="Pfam" id="PF20720">
    <property type="entry name" value="nSTAND3"/>
    <property type="match status" value="1"/>
</dbReference>
<protein>
    <recommendedName>
        <fullName evidence="1">Novel STAND NTPase 3 domain-containing protein</fullName>
    </recommendedName>
</protein>
<gene>
    <name evidence="2" type="ORF">M8523_23995</name>
</gene>
<dbReference type="EMBL" id="JAMOIM010000020">
    <property type="protein sequence ID" value="MCW6511074.1"/>
    <property type="molecule type" value="Genomic_DNA"/>
</dbReference>
<dbReference type="SUPFAM" id="SSF52540">
    <property type="entry name" value="P-loop containing nucleoside triphosphate hydrolases"/>
    <property type="match status" value="1"/>
</dbReference>
<name>A0AA42CKY6_9HYPH</name>
<dbReference type="RefSeq" id="WP_282587447.1">
    <property type="nucleotide sequence ID" value="NZ_JAMOIM010000020.1"/>
</dbReference>
<evidence type="ECO:0000313" key="3">
    <source>
        <dbReference type="Proteomes" id="UP001165667"/>
    </source>
</evidence>
<organism evidence="2 3">
    <name type="scientific">Lichenifustis flavocetrariae</name>
    <dbReference type="NCBI Taxonomy" id="2949735"/>
    <lineage>
        <taxon>Bacteria</taxon>
        <taxon>Pseudomonadati</taxon>
        <taxon>Pseudomonadota</taxon>
        <taxon>Alphaproteobacteria</taxon>
        <taxon>Hyphomicrobiales</taxon>
        <taxon>Lichenihabitantaceae</taxon>
        <taxon>Lichenifustis</taxon>
    </lineage>
</organism>
<feature type="domain" description="Novel STAND NTPase 3" evidence="1">
    <location>
        <begin position="208"/>
        <end position="364"/>
    </location>
</feature>
<comment type="caution">
    <text evidence="2">The sequence shown here is derived from an EMBL/GenBank/DDBJ whole genome shotgun (WGS) entry which is preliminary data.</text>
</comment>
<dbReference type="InterPro" id="IPR049050">
    <property type="entry name" value="nSTAND3"/>
</dbReference>
<sequence length="732" mass="82151">MEEGGAGAAGVIMNNAPELPLHSRPQGAWTDLQLHTLGWKAFQDLSAQILEETLRSTVAIFREAQDGGQDAVFLIKSKSGTYKDGTAQCKFTSKATRRFKLSDLHSEEASIIDLVARGQANTYVVITNMGVDATTAVQVRDRLRALGVSKPHVFGGEFITKVIRQSARLRALVPRVYGLGDLSTILDERRAAQTAALLGHLTDTLKVYVPTEAHRHAVRALTEHKIILLLGEPATGKSTIAAILATTVLEGDGQRSIKCDGPMDLINRWNPHETSRFYWVDDAFGPTQVRTDYIDTWISIMPFVQAAMAKGNRFVLTSRRHIYEGAKPRLGTRNHPLFKNKKAIVDVGDLSEEERRQILYNHIKAGNQPACWKREVKPHLQDLASEGRFIPEIARRLGDSMYTSRVGYSRAALLAFVREPKTHLVEVIRELARVHQAALALVYVERSRLVINSSENSSAWGLVAKAYGLEDISLSEALHELDHSFIVKATDGVHNWWTFKHPTLVDAFSEIIALNPQSAELYIRGAHWSSILSEVVCIGCKPIKDAIAVSEDQFPILARRLLDVTNEPDVNTLLFRFLEVRASDVCLKMFLEHEPDVFLRESRSYFSLSNNPKIGLMARAQKLGLLPDEERSNIVYVVKQRLRDELDTLFLTDDVLSLFNPMDLVEFTIWMRKFLPDIKDHVADIENRVGLDEDGESAFDDYKTALFDLERIFLDDDDALSTLRDAEGEYPA</sequence>
<dbReference type="AlphaFoldDB" id="A0AA42CKY6"/>
<evidence type="ECO:0000259" key="1">
    <source>
        <dbReference type="Pfam" id="PF20720"/>
    </source>
</evidence>
<dbReference type="InterPro" id="IPR027417">
    <property type="entry name" value="P-loop_NTPase"/>
</dbReference>
<proteinExistence type="predicted"/>
<dbReference type="Proteomes" id="UP001165667">
    <property type="component" value="Unassembled WGS sequence"/>
</dbReference>
<accession>A0AA42CKY6</accession>
<reference evidence="2" key="1">
    <citation type="submission" date="2022-05" db="EMBL/GenBank/DDBJ databases">
        <authorList>
            <person name="Pankratov T."/>
        </authorList>
    </citation>
    <scope>NUCLEOTIDE SEQUENCE</scope>
    <source>
        <strain evidence="2">BP6-180914</strain>
    </source>
</reference>
<evidence type="ECO:0000313" key="2">
    <source>
        <dbReference type="EMBL" id="MCW6511074.1"/>
    </source>
</evidence>
<keyword evidence="3" id="KW-1185">Reference proteome</keyword>